<evidence type="ECO:0000256" key="4">
    <source>
        <dbReference type="ARBA" id="ARBA00005225"/>
    </source>
</evidence>
<evidence type="ECO:0000256" key="10">
    <source>
        <dbReference type="ARBA" id="ARBA00022777"/>
    </source>
</evidence>
<evidence type="ECO:0000313" key="17">
    <source>
        <dbReference type="EMBL" id="SMD38034.1"/>
    </source>
</evidence>
<evidence type="ECO:0000256" key="3">
    <source>
        <dbReference type="ARBA" id="ARBA00004496"/>
    </source>
</evidence>
<comment type="similarity">
    <text evidence="14 16">Belongs to the type III pantothenate kinase family.</text>
</comment>
<dbReference type="UniPathway" id="UPA00241">
    <property type="reaction ID" value="UER00352"/>
</dbReference>
<keyword evidence="9 16" id="KW-0547">Nucleotide-binding</keyword>
<name>A0A1W2GN90_REIFA</name>
<reference evidence="17 18" key="1">
    <citation type="submission" date="2017-04" db="EMBL/GenBank/DDBJ databases">
        <authorList>
            <person name="Afonso C.L."/>
            <person name="Miller P.J."/>
            <person name="Scott M.A."/>
            <person name="Spackman E."/>
            <person name="Goraichik I."/>
            <person name="Dimitrov K.M."/>
            <person name="Suarez D.L."/>
            <person name="Swayne D.E."/>
        </authorList>
    </citation>
    <scope>NUCLEOTIDE SEQUENCE [LARGE SCALE GENOMIC DNA]</scope>
    <source>
        <strain evidence="17 18">DSM 26133</strain>
    </source>
</reference>
<evidence type="ECO:0000256" key="13">
    <source>
        <dbReference type="ARBA" id="ARBA00022993"/>
    </source>
</evidence>
<organism evidence="17 18">
    <name type="scientific">Reichenbachiella faecimaris</name>
    <dbReference type="NCBI Taxonomy" id="692418"/>
    <lineage>
        <taxon>Bacteria</taxon>
        <taxon>Pseudomonadati</taxon>
        <taxon>Bacteroidota</taxon>
        <taxon>Cytophagia</taxon>
        <taxon>Cytophagales</taxon>
        <taxon>Reichenbachiellaceae</taxon>
        <taxon>Reichenbachiella</taxon>
    </lineage>
</organism>
<dbReference type="InterPro" id="IPR004619">
    <property type="entry name" value="Type_III_PanK"/>
</dbReference>
<evidence type="ECO:0000256" key="5">
    <source>
        <dbReference type="ARBA" id="ARBA00011738"/>
    </source>
</evidence>
<feature type="active site" description="Proton acceptor" evidence="16">
    <location>
        <position position="108"/>
    </location>
</feature>
<gene>
    <name evidence="16" type="primary">coaX</name>
    <name evidence="17" type="ORF">SAMN04488029_3599</name>
</gene>
<evidence type="ECO:0000256" key="6">
    <source>
        <dbReference type="ARBA" id="ARBA00012102"/>
    </source>
</evidence>
<dbReference type="EMBL" id="FWYF01000004">
    <property type="protein sequence ID" value="SMD38034.1"/>
    <property type="molecule type" value="Genomic_DNA"/>
</dbReference>
<dbReference type="STRING" id="692418.SAMN04488029_3599"/>
<keyword evidence="10 16" id="KW-0418">Kinase</keyword>
<dbReference type="InterPro" id="IPR043129">
    <property type="entry name" value="ATPase_NBD"/>
</dbReference>
<dbReference type="GO" id="GO:0015937">
    <property type="term" value="P:coenzyme A biosynthetic process"/>
    <property type="evidence" value="ECO:0007669"/>
    <property type="project" value="UniProtKB-UniRule"/>
</dbReference>
<feature type="binding site" evidence="16">
    <location>
        <position position="131"/>
    </location>
    <ligand>
        <name>ATP</name>
        <dbReference type="ChEBI" id="CHEBI:30616"/>
    </ligand>
</feature>
<dbReference type="EC" id="2.7.1.33" evidence="6 16"/>
<evidence type="ECO:0000256" key="11">
    <source>
        <dbReference type="ARBA" id="ARBA00022840"/>
    </source>
</evidence>
<feature type="binding site" evidence="16">
    <location>
        <begin position="6"/>
        <end position="13"/>
    </location>
    <ligand>
        <name>ATP</name>
        <dbReference type="ChEBI" id="CHEBI:30616"/>
    </ligand>
</feature>
<dbReference type="PANTHER" id="PTHR34265:SF1">
    <property type="entry name" value="TYPE III PANTOTHENATE KINASE"/>
    <property type="match status" value="1"/>
</dbReference>
<feature type="binding site" evidence="16">
    <location>
        <position position="128"/>
    </location>
    <ligand>
        <name>K(+)</name>
        <dbReference type="ChEBI" id="CHEBI:29103"/>
    </ligand>
</feature>
<evidence type="ECO:0000256" key="12">
    <source>
        <dbReference type="ARBA" id="ARBA00022958"/>
    </source>
</evidence>
<keyword evidence="7 16" id="KW-0963">Cytoplasm</keyword>
<dbReference type="SUPFAM" id="SSF53067">
    <property type="entry name" value="Actin-like ATPase domain"/>
    <property type="match status" value="2"/>
</dbReference>
<evidence type="ECO:0000256" key="7">
    <source>
        <dbReference type="ARBA" id="ARBA00022490"/>
    </source>
</evidence>
<dbReference type="PANTHER" id="PTHR34265">
    <property type="entry name" value="TYPE III PANTOTHENATE KINASE"/>
    <property type="match status" value="1"/>
</dbReference>
<keyword evidence="13 16" id="KW-0173">Coenzyme A biosynthesis</keyword>
<evidence type="ECO:0000256" key="9">
    <source>
        <dbReference type="ARBA" id="ARBA00022741"/>
    </source>
</evidence>
<keyword evidence="8 16" id="KW-0808">Transferase</keyword>
<comment type="caution">
    <text evidence="16">Lacks conserved residue(s) required for the propagation of feature annotation.</text>
</comment>
<feature type="binding site" evidence="16">
    <location>
        <position position="183"/>
    </location>
    <ligand>
        <name>substrate</name>
    </ligand>
</feature>
<evidence type="ECO:0000256" key="14">
    <source>
        <dbReference type="ARBA" id="ARBA00038036"/>
    </source>
</evidence>
<accession>A0A1W2GN90</accession>
<dbReference type="AlphaFoldDB" id="A0A1W2GN90"/>
<proteinExistence type="inferred from homology"/>
<evidence type="ECO:0000256" key="8">
    <source>
        <dbReference type="ARBA" id="ARBA00022679"/>
    </source>
</evidence>
<evidence type="ECO:0000313" key="18">
    <source>
        <dbReference type="Proteomes" id="UP000192472"/>
    </source>
</evidence>
<dbReference type="CDD" id="cd24015">
    <property type="entry name" value="ASKHA_NBD_PanK-III"/>
    <property type="match status" value="1"/>
</dbReference>
<dbReference type="HAMAP" id="MF_01274">
    <property type="entry name" value="Pantothen_kinase_3"/>
    <property type="match status" value="1"/>
</dbReference>
<evidence type="ECO:0000256" key="15">
    <source>
        <dbReference type="ARBA" id="ARBA00040883"/>
    </source>
</evidence>
<feature type="binding site" evidence="16">
    <location>
        <begin position="106"/>
        <end position="109"/>
    </location>
    <ligand>
        <name>substrate</name>
    </ligand>
</feature>
<dbReference type="RefSeq" id="WP_084374224.1">
    <property type="nucleotide sequence ID" value="NZ_FWYF01000004.1"/>
</dbReference>
<comment type="cofactor">
    <cofactor evidence="2">
        <name>K(+)</name>
        <dbReference type="ChEBI" id="CHEBI:29103"/>
    </cofactor>
</comment>
<evidence type="ECO:0000256" key="1">
    <source>
        <dbReference type="ARBA" id="ARBA00001206"/>
    </source>
</evidence>
<dbReference type="GO" id="GO:0005737">
    <property type="term" value="C:cytoplasm"/>
    <property type="evidence" value="ECO:0007669"/>
    <property type="project" value="UniProtKB-SubCell"/>
</dbReference>
<keyword evidence="11 16" id="KW-0067">ATP-binding</keyword>
<dbReference type="GO" id="GO:0005524">
    <property type="term" value="F:ATP binding"/>
    <property type="evidence" value="ECO:0007669"/>
    <property type="project" value="UniProtKB-UniRule"/>
</dbReference>
<comment type="cofactor">
    <cofactor evidence="16">
        <name>NH4(+)</name>
        <dbReference type="ChEBI" id="CHEBI:28938"/>
    </cofactor>
    <cofactor evidence="16">
        <name>K(+)</name>
        <dbReference type="ChEBI" id="CHEBI:29103"/>
    </cofactor>
    <text evidence="16">A monovalent cation. Ammonium or potassium.</text>
</comment>
<keyword evidence="16" id="KW-0479">Metal-binding</keyword>
<comment type="subunit">
    <text evidence="5 16">Homodimer.</text>
</comment>
<comment type="catalytic activity">
    <reaction evidence="1 16">
        <text>(R)-pantothenate + ATP = (R)-4'-phosphopantothenate + ADP + H(+)</text>
        <dbReference type="Rhea" id="RHEA:16373"/>
        <dbReference type="ChEBI" id="CHEBI:10986"/>
        <dbReference type="ChEBI" id="CHEBI:15378"/>
        <dbReference type="ChEBI" id="CHEBI:29032"/>
        <dbReference type="ChEBI" id="CHEBI:30616"/>
        <dbReference type="ChEBI" id="CHEBI:456216"/>
        <dbReference type="EC" id="2.7.1.33"/>
    </reaction>
</comment>
<sequence length="253" mass="27708">MTIAIDIGNTDVVVGFYDQEWKHIFRVPSNLEMEAAEYEKRLRVFLLEADVPVPTIRQVILSSVVPDLTPVILEVFDQFYEGDITVVDGELLKRLELGSINPYELGSDLAANAVGAFERFQQSVIVVDFGTALTFTSVNDKGQILGVAIAPGVRTAMKSLSSNTARLPEIPLEIPSKVLGNNTVEALQSGIMQGYVGLVRHMVSQIKAEMGGSPQVIATGGLSFIFKPLHDLFDAVDVNLTLDGLRTMFKRLR</sequence>
<comment type="function">
    <text evidence="16">Catalyzes the phosphorylation of pantothenate (Pan), the first step in CoA biosynthesis.</text>
</comment>
<comment type="pathway">
    <text evidence="4 16">Cofactor biosynthesis; coenzyme A biosynthesis; CoA from (R)-pantothenate: step 1/5.</text>
</comment>
<dbReference type="Pfam" id="PF03309">
    <property type="entry name" value="Pan_kinase"/>
    <property type="match status" value="1"/>
</dbReference>
<dbReference type="OrthoDB" id="9804707at2"/>
<keyword evidence="12 16" id="KW-0630">Potassium</keyword>
<keyword evidence="18" id="KW-1185">Reference proteome</keyword>
<dbReference type="Proteomes" id="UP000192472">
    <property type="component" value="Unassembled WGS sequence"/>
</dbReference>
<evidence type="ECO:0000256" key="16">
    <source>
        <dbReference type="HAMAP-Rule" id="MF_01274"/>
    </source>
</evidence>
<dbReference type="GO" id="GO:0004594">
    <property type="term" value="F:pantothenate kinase activity"/>
    <property type="evidence" value="ECO:0007669"/>
    <property type="project" value="UniProtKB-UniRule"/>
</dbReference>
<dbReference type="Gene3D" id="3.30.420.40">
    <property type="match status" value="2"/>
</dbReference>
<protein>
    <recommendedName>
        <fullName evidence="15 16">Type III pantothenate kinase</fullName>
        <ecNumber evidence="6 16">2.7.1.33</ecNumber>
    </recommendedName>
    <alternativeName>
        <fullName evidence="16">PanK-III</fullName>
    </alternativeName>
    <alternativeName>
        <fullName evidence="16">Pantothenic acid kinase</fullName>
    </alternativeName>
</protein>
<evidence type="ECO:0000256" key="2">
    <source>
        <dbReference type="ARBA" id="ARBA00001958"/>
    </source>
</evidence>
<dbReference type="GO" id="GO:0046872">
    <property type="term" value="F:metal ion binding"/>
    <property type="evidence" value="ECO:0007669"/>
    <property type="project" value="UniProtKB-KW"/>
</dbReference>
<dbReference type="NCBIfam" id="TIGR00671">
    <property type="entry name" value="baf"/>
    <property type="match status" value="1"/>
</dbReference>
<comment type="subcellular location">
    <subcellularLocation>
        <location evidence="3 16">Cytoplasm</location>
    </subcellularLocation>
</comment>